<dbReference type="InterPro" id="IPR004433">
    <property type="entry name" value="MenaQ_synth_MenD"/>
</dbReference>
<dbReference type="Proteomes" id="UP000184295">
    <property type="component" value="Unassembled WGS sequence"/>
</dbReference>
<evidence type="ECO:0000256" key="3">
    <source>
        <dbReference type="ARBA" id="ARBA00022842"/>
    </source>
</evidence>
<dbReference type="GO" id="GO:0009234">
    <property type="term" value="P:menaquinone biosynthetic process"/>
    <property type="evidence" value="ECO:0007669"/>
    <property type="project" value="UniProtKB-UniRule"/>
</dbReference>
<dbReference type="RefSeq" id="WP_072787619.1">
    <property type="nucleotide sequence ID" value="NZ_FQUL01000001.1"/>
</dbReference>
<evidence type="ECO:0000256" key="5">
    <source>
        <dbReference type="ARBA" id="ARBA00023211"/>
    </source>
</evidence>
<comment type="pathway">
    <text evidence="6">Quinol/quinone metabolism; 1,4-dihydroxy-2-naphthoate biosynthesis; 1,4-dihydroxy-2-naphthoate from chorismate: step 2/7.</text>
</comment>
<dbReference type="PANTHER" id="PTHR42916">
    <property type="entry name" value="2-SUCCINYL-5-ENOLPYRUVYL-6-HYDROXY-3-CYCLOHEXENE-1-CARBOXYLATE SYNTHASE"/>
    <property type="match status" value="1"/>
</dbReference>
<dbReference type="PANTHER" id="PTHR42916:SF1">
    <property type="entry name" value="PROTEIN PHYLLO, CHLOROPLASTIC"/>
    <property type="match status" value="1"/>
</dbReference>
<keyword evidence="9" id="KW-1185">Reference proteome</keyword>
<dbReference type="EC" id="2.2.1.9" evidence="6"/>
<comment type="subunit">
    <text evidence="6">Homodimer.</text>
</comment>
<dbReference type="Gene3D" id="3.40.50.970">
    <property type="match status" value="2"/>
</dbReference>
<dbReference type="GO" id="GO:0030145">
    <property type="term" value="F:manganese ion binding"/>
    <property type="evidence" value="ECO:0007669"/>
    <property type="project" value="UniProtKB-UniRule"/>
</dbReference>
<organism evidence="8 9">
    <name type="scientific">Ferrithrix thermotolerans DSM 19514</name>
    <dbReference type="NCBI Taxonomy" id="1121881"/>
    <lineage>
        <taxon>Bacteria</taxon>
        <taxon>Bacillati</taxon>
        <taxon>Actinomycetota</taxon>
        <taxon>Acidimicrobiia</taxon>
        <taxon>Acidimicrobiales</taxon>
        <taxon>Acidimicrobiaceae</taxon>
        <taxon>Ferrithrix</taxon>
    </lineage>
</organism>
<evidence type="ECO:0000259" key="7">
    <source>
        <dbReference type="Pfam" id="PF02776"/>
    </source>
</evidence>
<dbReference type="OrthoDB" id="9791859at2"/>
<proteinExistence type="inferred from homology"/>
<dbReference type="UniPathway" id="UPA00079"/>
<accession>A0A1M4S5E4</accession>
<dbReference type="PIRSF" id="PIRSF004983">
    <property type="entry name" value="MenD"/>
    <property type="match status" value="1"/>
</dbReference>
<evidence type="ECO:0000256" key="4">
    <source>
        <dbReference type="ARBA" id="ARBA00023052"/>
    </source>
</evidence>
<dbReference type="InterPro" id="IPR012001">
    <property type="entry name" value="Thiamin_PyroP_enz_TPP-bd_dom"/>
</dbReference>
<dbReference type="EMBL" id="FQUL01000001">
    <property type="protein sequence ID" value="SHE27432.1"/>
    <property type="molecule type" value="Genomic_DNA"/>
</dbReference>
<keyword evidence="2 6" id="KW-0479">Metal-binding</keyword>
<dbReference type="UniPathway" id="UPA01057">
    <property type="reaction ID" value="UER00164"/>
</dbReference>
<dbReference type="NCBIfam" id="TIGR00173">
    <property type="entry name" value="menD"/>
    <property type="match status" value="1"/>
</dbReference>
<keyword evidence="5 6" id="KW-0464">Manganese</keyword>
<comment type="cofactor">
    <cofactor evidence="6">
        <name>thiamine diphosphate</name>
        <dbReference type="ChEBI" id="CHEBI:58937"/>
    </cofactor>
    <text evidence="6">Binds 1 thiamine pyrophosphate per subunit.</text>
</comment>
<dbReference type="CDD" id="cd02009">
    <property type="entry name" value="TPP_SHCHC_synthase"/>
    <property type="match status" value="1"/>
</dbReference>
<dbReference type="STRING" id="1121881.SAMN02745225_00069"/>
<comment type="cofactor">
    <cofactor evidence="6">
        <name>Mg(2+)</name>
        <dbReference type="ChEBI" id="CHEBI:18420"/>
    </cofactor>
    <cofactor evidence="6">
        <name>Mn(2+)</name>
        <dbReference type="ChEBI" id="CHEBI:29035"/>
    </cofactor>
</comment>
<gene>
    <name evidence="6" type="primary">menD</name>
    <name evidence="8" type="ORF">SAMN02745225_00069</name>
</gene>
<keyword evidence="1 6" id="KW-0808">Transferase</keyword>
<evidence type="ECO:0000313" key="9">
    <source>
        <dbReference type="Proteomes" id="UP000184295"/>
    </source>
</evidence>
<comment type="function">
    <text evidence="6">Catalyzes the thiamine diphosphate-dependent decarboxylation of 2-oxoglutarate and the subsequent addition of the resulting succinic semialdehyde-thiamine pyrophosphate anion to isochorismate to yield 2-succinyl-5-enolpyruvyl-6-hydroxy-3-cyclohexene-1-carboxylate (SEPHCHC).</text>
</comment>
<dbReference type="Pfam" id="PF02776">
    <property type="entry name" value="TPP_enzyme_N"/>
    <property type="match status" value="1"/>
</dbReference>
<evidence type="ECO:0000256" key="2">
    <source>
        <dbReference type="ARBA" id="ARBA00022723"/>
    </source>
</evidence>
<keyword evidence="4 6" id="KW-0786">Thiamine pyrophosphate</keyword>
<evidence type="ECO:0000256" key="6">
    <source>
        <dbReference type="HAMAP-Rule" id="MF_01659"/>
    </source>
</evidence>
<comment type="catalytic activity">
    <reaction evidence="6">
        <text>isochorismate + 2-oxoglutarate + H(+) = 5-enolpyruvoyl-6-hydroxy-2-succinyl-cyclohex-3-ene-1-carboxylate + CO2</text>
        <dbReference type="Rhea" id="RHEA:25593"/>
        <dbReference type="ChEBI" id="CHEBI:15378"/>
        <dbReference type="ChEBI" id="CHEBI:16526"/>
        <dbReference type="ChEBI" id="CHEBI:16810"/>
        <dbReference type="ChEBI" id="CHEBI:29780"/>
        <dbReference type="ChEBI" id="CHEBI:58818"/>
        <dbReference type="EC" id="2.2.1.9"/>
    </reaction>
</comment>
<name>A0A1M4S5E4_9ACTN</name>
<dbReference type="Gene3D" id="3.40.50.1220">
    <property type="entry name" value="TPP-binding domain"/>
    <property type="match status" value="1"/>
</dbReference>
<evidence type="ECO:0000256" key="1">
    <source>
        <dbReference type="ARBA" id="ARBA00022679"/>
    </source>
</evidence>
<dbReference type="HAMAP" id="MF_01659">
    <property type="entry name" value="MenD"/>
    <property type="match status" value="1"/>
</dbReference>
<dbReference type="SUPFAM" id="SSF52518">
    <property type="entry name" value="Thiamin diphosphate-binding fold (THDP-binding)"/>
    <property type="match status" value="2"/>
</dbReference>
<keyword evidence="6" id="KW-0474">Menaquinone biosynthesis</keyword>
<dbReference type="CDD" id="cd07037">
    <property type="entry name" value="TPP_PYR_MenD"/>
    <property type="match status" value="1"/>
</dbReference>
<reference evidence="9" key="1">
    <citation type="submission" date="2016-11" db="EMBL/GenBank/DDBJ databases">
        <authorList>
            <person name="Varghese N."/>
            <person name="Submissions S."/>
        </authorList>
    </citation>
    <scope>NUCLEOTIDE SEQUENCE [LARGE SCALE GENOMIC DNA]</scope>
    <source>
        <strain evidence="9">DSM 19514</strain>
    </source>
</reference>
<comment type="pathway">
    <text evidence="6">Quinol/quinone metabolism; menaquinone biosynthesis.</text>
</comment>
<dbReference type="InterPro" id="IPR029061">
    <property type="entry name" value="THDP-binding"/>
</dbReference>
<dbReference type="GO" id="GO:0000287">
    <property type="term" value="F:magnesium ion binding"/>
    <property type="evidence" value="ECO:0007669"/>
    <property type="project" value="UniProtKB-UniRule"/>
</dbReference>
<comment type="similarity">
    <text evidence="6">Belongs to the TPP enzyme family. MenD subfamily.</text>
</comment>
<protein>
    <recommendedName>
        <fullName evidence="6">2-succinyl-5-enolpyruvyl-6-hydroxy-3-cyclohexene-1-carboxylate synthase</fullName>
        <shortName evidence="6">SEPHCHC synthase</shortName>
        <ecNumber evidence="6">2.2.1.9</ecNumber>
    </recommendedName>
    <alternativeName>
        <fullName evidence="6">Menaquinone biosynthesis protein MenD</fullName>
    </alternativeName>
</protein>
<feature type="domain" description="Thiamine pyrophosphate enzyme N-terminal TPP-binding" evidence="7">
    <location>
        <begin position="17"/>
        <end position="132"/>
    </location>
</feature>
<dbReference type="GO" id="GO:0030976">
    <property type="term" value="F:thiamine pyrophosphate binding"/>
    <property type="evidence" value="ECO:0007669"/>
    <property type="project" value="UniProtKB-UniRule"/>
</dbReference>
<sequence>MSNDAKESVLSIDGVNMALATTLVSALASLGVTDAVISPGSRSTPMAVATNREARIALHVKLDERSAGFYALGISKVSLRPTLLITTSGTAATELRPAITEAFHSKIPLLVATSDRPPELQGIASPQTISQITLFDDVCNSKILFSAPSVADIRVWTSLAAQAFASATDEFLGAGPVHMNLPFAEPLYDQEEGESEALEALLTKTVVSRTYKKRGVIPLEIVEEEINPKKRGLIVAGGRSFVSEATLCRISELLGWPVLIDHRFGAKNKGVTFVRGGDLLLRSKVFAEKAVPNVILKVGEPQASKVVSEFLSRSSISRGGCATTVALLPPGVRVDPGRDTSVFLDGDPEATLISWCNAIESMENQEKDGSWIELWQKGEQAVQEVLDADLEQARRSSLPLGEAHLAREVVSQLTSNDMLFVSSSMPIRDVEFFADMKDNTVSVLANRGANGIDGVISSFFGASYAWSRQRSKSLSVLLIGDLAFLYDLTALLYSKGQGGVIFVTDNEGGAIFSFLSQHERLERGEFERLFGTPQGIDLRSVIGGMDIEVDTLNSLSDIERVLSLSRDNPSKVFVGLVSSDREANLKEHNRLYALAAGEIDRTFG</sequence>
<evidence type="ECO:0000313" key="8">
    <source>
        <dbReference type="EMBL" id="SHE27432.1"/>
    </source>
</evidence>
<dbReference type="AlphaFoldDB" id="A0A1M4S5E4"/>
<keyword evidence="3 6" id="KW-0460">Magnesium</keyword>
<dbReference type="GO" id="GO:0070204">
    <property type="term" value="F:2-succinyl-5-enolpyruvyl-6-hydroxy-3-cyclohexene-1-carboxylic-acid synthase activity"/>
    <property type="evidence" value="ECO:0007669"/>
    <property type="project" value="UniProtKB-UniRule"/>
</dbReference>